<comment type="caution">
    <text evidence="1">The sequence shown here is derived from an EMBL/GenBank/DDBJ whole genome shotgun (WGS) entry which is preliminary data.</text>
</comment>
<dbReference type="Proteomes" id="UP000827092">
    <property type="component" value="Unassembled WGS sequence"/>
</dbReference>
<evidence type="ECO:0000313" key="1">
    <source>
        <dbReference type="EMBL" id="KAG8197119.1"/>
    </source>
</evidence>
<name>A0AAV6VKM7_9ARAC</name>
<keyword evidence="2" id="KW-1185">Reference proteome</keyword>
<dbReference type="AlphaFoldDB" id="A0AAV6VKM7"/>
<reference evidence="1 2" key="1">
    <citation type="journal article" date="2022" name="Nat. Ecol. Evol.">
        <title>A masculinizing supergene underlies an exaggerated male reproductive morph in a spider.</title>
        <authorList>
            <person name="Hendrickx F."/>
            <person name="De Corte Z."/>
            <person name="Sonet G."/>
            <person name="Van Belleghem S.M."/>
            <person name="Kostlbacher S."/>
            <person name="Vangestel C."/>
        </authorList>
    </citation>
    <scope>NUCLEOTIDE SEQUENCE [LARGE SCALE GENOMIC DNA]</scope>
    <source>
        <strain evidence="1">W744_W776</strain>
    </source>
</reference>
<gene>
    <name evidence="1" type="ORF">JTE90_011282</name>
</gene>
<dbReference type="EMBL" id="JAFNEN010000058">
    <property type="protein sequence ID" value="KAG8197119.1"/>
    <property type="molecule type" value="Genomic_DNA"/>
</dbReference>
<proteinExistence type="predicted"/>
<evidence type="ECO:0000313" key="2">
    <source>
        <dbReference type="Proteomes" id="UP000827092"/>
    </source>
</evidence>
<accession>A0AAV6VKM7</accession>
<protein>
    <submittedName>
        <fullName evidence="1">Uncharacterized protein</fullName>
    </submittedName>
</protein>
<feature type="non-terminal residue" evidence="1">
    <location>
        <position position="1"/>
    </location>
</feature>
<sequence>VYRNQYYDSVLAKGKLNNYAFWH</sequence>
<organism evidence="1 2">
    <name type="scientific">Oedothorax gibbosus</name>
    <dbReference type="NCBI Taxonomy" id="931172"/>
    <lineage>
        <taxon>Eukaryota</taxon>
        <taxon>Metazoa</taxon>
        <taxon>Ecdysozoa</taxon>
        <taxon>Arthropoda</taxon>
        <taxon>Chelicerata</taxon>
        <taxon>Arachnida</taxon>
        <taxon>Araneae</taxon>
        <taxon>Araneomorphae</taxon>
        <taxon>Entelegynae</taxon>
        <taxon>Araneoidea</taxon>
        <taxon>Linyphiidae</taxon>
        <taxon>Erigoninae</taxon>
        <taxon>Oedothorax</taxon>
    </lineage>
</organism>